<name>A0ABZ2BNA5_9RHOB</name>
<evidence type="ECO:0000313" key="1">
    <source>
        <dbReference type="EMBL" id="WVX47376.1"/>
    </source>
</evidence>
<reference evidence="1 2" key="1">
    <citation type="submission" date="2015-07" db="EMBL/GenBank/DDBJ databases">
        <authorList>
            <person name="Voget S."/>
            <person name="Dogs M."/>
            <person name="Brinkhoff T.H."/>
            <person name="Daniel R."/>
        </authorList>
    </citation>
    <scope>NUCLEOTIDE SEQUENCE [LARGE SCALE GENOMIC DNA]</scope>
    <source>
        <strain evidence="1 2">B14</strain>
    </source>
</reference>
<evidence type="ECO:0000313" key="2">
    <source>
        <dbReference type="Proteomes" id="UP001318682"/>
    </source>
</evidence>
<proteinExistence type="predicted"/>
<reference evidence="2" key="2">
    <citation type="submission" date="2024-01" db="EMBL/GenBank/DDBJ databases">
        <title>Roseobacter fucihabitans sp. nov., isolated from the brown alga Fucus spiralis.</title>
        <authorList>
            <person name="Hahnke S."/>
            <person name="Berger M."/>
            <person name="Schlingloff A."/>
            <person name="Athale I."/>
            <person name="Neumann-Schaal M."/>
            <person name="Adenaya A."/>
            <person name="Poehlein A."/>
            <person name="Daniel R."/>
            <person name="Pertersen J."/>
            <person name="Brinkhoff T."/>
        </authorList>
    </citation>
    <scope>NUCLEOTIDE SEQUENCE [LARGE SCALE GENOMIC DNA]</scope>
    <source>
        <strain evidence="2">B14</strain>
    </source>
</reference>
<accession>A0ABZ2BNA5</accession>
<sequence>MEAFFSKEIQAGLDQARVTSLKKASRLRVTVGNDVYPVLRLWKSGFSMEADAPSLRGLVDLYDGSLHLMQCLIITNYAQEGERRYEFKRATVVAEGPAVDFEVEETAPKALIEDARGAIADR</sequence>
<protein>
    <submittedName>
        <fullName evidence="1">Uncharacterized protein</fullName>
    </submittedName>
</protein>
<dbReference type="RefSeq" id="WP_187429047.1">
    <property type="nucleotide sequence ID" value="NZ_CP143423.1"/>
</dbReference>
<gene>
    <name evidence="1" type="ORF">ROLI_004430</name>
</gene>
<organism evidence="1 2">
    <name type="scientific">Roseobacter fucihabitans</name>
    <dbReference type="NCBI Taxonomy" id="1537242"/>
    <lineage>
        <taxon>Bacteria</taxon>
        <taxon>Pseudomonadati</taxon>
        <taxon>Pseudomonadota</taxon>
        <taxon>Alphaproteobacteria</taxon>
        <taxon>Rhodobacterales</taxon>
        <taxon>Roseobacteraceae</taxon>
        <taxon>Roseobacter</taxon>
    </lineage>
</organism>
<dbReference type="Proteomes" id="UP001318682">
    <property type="component" value="Chromosome"/>
</dbReference>
<keyword evidence="2" id="KW-1185">Reference proteome</keyword>
<dbReference type="EMBL" id="CP143423">
    <property type="protein sequence ID" value="WVX47376.1"/>
    <property type="molecule type" value="Genomic_DNA"/>
</dbReference>